<organism evidence="1">
    <name type="scientific">Amphimedon queenslandica</name>
    <name type="common">Sponge</name>
    <dbReference type="NCBI Taxonomy" id="400682"/>
    <lineage>
        <taxon>Eukaryota</taxon>
        <taxon>Metazoa</taxon>
        <taxon>Porifera</taxon>
        <taxon>Demospongiae</taxon>
        <taxon>Heteroscleromorpha</taxon>
        <taxon>Haplosclerida</taxon>
        <taxon>Niphatidae</taxon>
        <taxon>Amphimedon</taxon>
    </lineage>
</organism>
<reference evidence="1" key="1">
    <citation type="submission" date="2017-05" db="UniProtKB">
        <authorList>
            <consortium name="EnsemblMetazoa"/>
        </authorList>
    </citation>
    <scope>IDENTIFICATION</scope>
</reference>
<proteinExistence type="predicted"/>
<sequence length="57" mass="6946">MMNIVGKVYYFFEAHLKRQRKFEDMISETQPSFTFNKLKNLCRTRHVQRHSPLSISR</sequence>
<accession>A0A1X7VGU8</accession>
<dbReference type="InParanoid" id="A0A1X7VGU8"/>
<name>A0A1X7VGU8_AMPQE</name>
<dbReference type="EnsemblMetazoa" id="Aqu2.1.39004_001">
    <property type="protein sequence ID" value="Aqu2.1.39004_001"/>
    <property type="gene ID" value="Aqu2.1.39004"/>
</dbReference>
<protein>
    <submittedName>
        <fullName evidence="1">Uncharacterized protein</fullName>
    </submittedName>
</protein>
<evidence type="ECO:0000313" key="1">
    <source>
        <dbReference type="EnsemblMetazoa" id="Aqu2.1.39004_001"/>
    </source>
</evidence>
<dbReference type="AlphaFoldDB" id="A0A1X7VGU8"/>
<dbReference type="OrthoDB" id="6145313at2759"/>